<accession>A0A345D8E2</accession>
<organism evidence="1 2">
    <name type="scientific">Ephemeroptericola cinctiostellae</name>
    <dbReference type="NCBI Taxonomy" id="2268024"/>
    <lineage>
        <taxon>Bacteria</taxon>
        <taxon>Pseudomonadati</taxon>
        <taxon>Pseudomonadota</taxon>
        <taxon>Betaproteobacteria</taxon>
        <taxon>Burkholderiales</taxon>
        <taxon>Burkholderiaceae</taxon>
        <taxon>Ephemeroptericola</taxon>
    </lineage>
</organism>
<evidence type="ECO:0000313" key="1">
    <source>
        <dbReference type="EMBL" id="AXF84630.1"/>
    </source>
</evidence>
<keyword evidence="2" id="KW-1185">Reference proteome</keyword>
<sequence>MNAEDITQLYRQKNYALAEKEAKAALRLDPNNVHLLYIYALIMSAQMQFAAALGACSRILKQEPNHAYALSALVTCCVQLGLPDLAETHIQQFSHTDSPTTQSWLAGLYGHLAMYDRAIDNQSKVCAAHPDDPYGRYTLGTLQMSAGLVEEGMRNYQHHASRNMMRVYRTDMLNNGWDIEKYWEGQSVAGKTILISPMGGYGDFMQFCRYVKALKDMGAARILGLMGNPRIHGLLRSCADLEVIEHHEGHEFDFWTDPFGLCAYLQPRYGFMSQDRYLTAPSSDWAHQTVQTIQARAAGKRCIGISWYSDTADAGTRSVPLATLLPLFGLPDIHWVIMQRGLALDEFRASGLDQMCSIVSEDATFDDTAAIVQQLEAVVSIDSYMTHLSAAIGKPVYFMASRALDWRHMNNETQSPWYPRTTIVRQPTIGDWRSVVQQLCTLLTPTTPNA</sequence>
<dbReference type="KEGG" id="hyf:DTO96_100340"/>
<dbReference type="SUPFAM" id="SSF48452">
    <property type="entry name" value="TPR-like"/>
    <property type="match status" value="1"/>
</dbReference>
<gene>
    <name evidence="1" type="ORF">DTO96_100340</name>
</gene>
<dbReference type="Gene3D" id="3.40.50.2000">
    <property type="entry name" value="Glycogen Phosphorylase B"/>
    <property type="match status" value="1"/>
</dbReference>
<dbReference type="AlphaFoldDB" id="A0A345D8E2"/>
<dbReference type="RefSeq" id="WP_114561907.1">
    <property type="nucleotide sequence ID" value="NZ_CP031124.1"/>
</dbReference>
<name>A0A345D8E2_9BURK</name>
<dbReference type="EMBL" id="CP031124">
    <property type="protein sequence ID" value="AXF84630.1"/>
    <property type="molecule type" value="Genomic_DNA"/>
</dbReference>
<dbReference type="SUPFAM" id="SSF53756">
    <property type="entry name" value="UDP-Glycosyltransferase/glycogen phosphorylase"/>
    <property type="match status" value="1"/>
</dbReference>
<reference evidence="2" key="1">
    <citation type="submission" date="2018-07" db="EMBL/GenBank/DDBJ databases">
        <authorList>
            <person name="Kim H."/>
        </authorList>
    </citation>
    <scope>NUCLEOTIDE SEQUENCE [LARGE SCALE GENOMIC DNA]</scope>
    <source>
        <strain evidence="2">F02</strain>
    </source>
</reference>
<dbReference type="Proteomes" id="UP000252182">
    <property type="component" value="Chromosome"/>
</dbReference>
<dbReference type="Gene3D" id="1.25.40.10">
    <property type="entry name" value="Tetratricopeptide repeat domain"/>
    <property type="match status" value="1"/>
</dbReference>
<dbReference type="OrthoDB" id="9814129at2"/>
<protein>
    <submittedName>
        <fullName evidence="1">Uncharacterized protein</fullName>
    </submittedName>
</protein>
<proteinExistence type="predicted"/>
<evidence type="ECO:0000313" key="2">
    <source>
        <dbReference type="Proteomes" id="UP000252182"/>
    </source>
</evidence>
<dbReference type="InterPro" id="IPR011990">
    <property type="entry name" value="TPR-like_helical_dom_sf"/>
</dbReference>